<evidence type="ECO:0000313" key="1">
    <source>
        <dbReference type="Proteomes" id="UP000887574"/>
    </source>
</evidence>
<reference evidence="2" key="1">
    <citation type="submission" date="2022-11" db="UniProtKB">
        <authorList>
            <consortium name="WormBaseParasite"/>
        </authorList>
    </citation>
    <scope>IDENTIFICATION</scope>
</reference>
<dbReference type="WBParaSite" id="jg24088">
    <property type="protein sequence ID" value="jg24088"/>
    <property type="gene ID" value="jg24088"/>
</dbReference>
<name>A0A915DW11_9BILA</name>
<dbReference type="AlphaFoldDB" id="A0A915DW11"/>
<dbReference type="Proteomes" id="UP000887574">
    <property type="component" value="Unplaced"/>
</dbReference>
<keyword evidence="1" id="KW-1185">Reference proteome</keyword>
<organism evidence="1 2">
    <name type="scientific">Ditylenchus dipsaci</name>
    <dbReference type="NCBI Taxonomy" id="166011"/>
    <lineage>
        <taxon>Eukaryota</taxon>
        <taxon>Metazoa</taxon>
        <taxon>Ecdysozoa</taxon>
        <taxon>Nematoda</taxon>
        <taxon>Chromadorea</taxon>
        <taxon>Rhabditida</taxon>
        <taxon>Tylenchina</taxon>
        <taxon>Tylenchomorpha</taxon>
        <taxon>Sphaerularioidea</taxon>
        <taxon>Anguinidae</taxon>
        <taxon>Anguininae</taxon>
        <taxon>Ditylenchus</taxon>
    </lineage>
</organism>
<proteinExistence type="predicted"/>
<accession>A0A915DW11</accession>
<evidence type="ECO:0000313" key="2">
    <source>
        <dbReference type="WBParaSite" id="jg24088"/>
    </source>
</evidence>
<protein>
    <submittedName>
        <fullName evidence="2">Uncharacterized protein</fullName>
    </submittedName>
</protein>
<sequence length="73" mass="8159">DAIILVLRTNRTCQMDKCKIYFTDYFKLFLAMKPNEIQDKLALCVFVIGIASCATAGDGLYEGLTWLSSNCKA</sequence>